<dbReference type="RefSeq" id="WP_119855715.1">
    <property type="nucleotide sequence ID" value="NZ_QYYD01000005.1"/>
</dbReference>
<feature type="compositionally biased region" description="Pro residues" evidence="7">
    <location>
        <begin position="21"/>
        <end position="33"/>
    </location>
</feature>
<dbReference type="InterPro" id="IPR016047">
    <property type="entry name" value="M23ase_b-sheet_dom"/>
</dbReference>
<dbReference type="OrthoDB" id="9805070at2"/>
<dbReference type="FunFam" id="2.70.70.10:FF:000006">
    <property type="entry name" value="M23 family peptidase"/>
    <property type="match status" value="1"/>
</dbReference>
<dbReference type="Gene3D" id="2.70.70.10">
    <property type="entry name" value="Glucose Permease (Domain IIA)"/>
    <property type="match status" value="1"/>
</dbReference>
<name>A0A418VJC3_RHOPL</name>
<keyword evidence="8" id="KW-0472">Membrane</keyword>
<keyword evidence="5" id="KW-0862">Zinc</keyword>
<evidence type="ECO:0000256" key="1">
    <source>
        <dbReference type="ARBA" id="ARBA00001947"/>
    </source>
</evidence>
<feature type="domain" description="M23ase beta-sheet core" evidence="9">
    <location>
        <begin position="354"/>
        <end position="448"/>
    </location>
</feature>
<feature type="region of interest" description="Disordered" evidence="7">
    <location>
        <begin position="1"/>
        <end position="33"/>
    </location>
</feature>
<evidence type="ECO:0000256" key="6">
    <source>
        <dbReference type="ARBA" id="ARBA00023049"/>
    </source>
</evidence>
<dbReference type="GO" id="GO:0006508">
    <property type="term" value="P:proteolysis"/>
    <property type="evidence" value="ECO:0007669"/>
    <property type="project" value="UniProtKB-KW"/>
</dbReference>
<comment type="caution">
    <text evidence="10">The sequence shown here is derived from an EMBL/GenBank/DDBJ whole genome shotgun (WGS) entry which is preliminary data.</text>
</comment>
<keyword evidence="6" id="KW-0482">Metalloprotease</keyword>
<dbReference type="AlphaFoldDB" id="A0A418VJC3"/>
<keyword evidence="3" id="KW-0479">Metal-binding</keyword>
<dbReference type="InterPro" id="IPR011055">
    <property type="entry name" value="Dup_hybrid_motif"/>
</dbReference>
<evidence type="ECO:0000256" key="5">
    <source>
        <dbReference type="ARBA" id="ARBA00022833"/>
    </source>
</evidence>
<evidence type="ECO:0000313" key="11">
    <source>
        <dbReference type="Proteomes" id="UP000285523"/>
    </source>
</evidence>
<keyword evidence="2" id="KW-0645">Protease</keyword>
<proteinExistence type="predicted"/>
<organism evidence="10 11">
    <name type="scientific">Rhodopseudomonas palustris</name>
    <dbReference type="NCBI Taxonomy" id="1076"/>
    <lineage>
        <taxon>Bacteria</taxon>
        <taxon>Pseudomonadati</taxon>
        <taxon>Pseudomonadota</taxon>
        <taxon>Alphaproteobacteria</taxon>
        <taxon>Hyphomicrobiales</taxon>
        <taxon>Nitrobacteraceae</taxon>
        <taxon>Rhodopseudomonas</taxon>
    </lineage>
</organism>
<evidence type="ECO:0000256" key="7">
    <source>
        <dbReference type="SAM" id="MobiDB-lite"/>
    </source>
</evidence>
<dbReference type="CDD" id="cd12797">
    <property type="entry name" value="M23_peptidase"/>
    <property type="match status" value="1"/>
</dbReference>
<dbReference type="GO" id="GO:0004222">
    <property type="term" value="F:metalloendopeptidase activity"/>
    <property type="evidence" value="ECO:0007669"/>
    <property type="project" value="TreeGrafter"/>
</dbReference>
<evidence type="ECO:0000256" key="2">
    <source>
        <dbReference type="ARBA" id="ARBA00022670"/>
    </source>
</evidence>
<dbReference type="Pfam" id="PF01551">
    <property type="entry name" value="Peptidase_M23"/>
    <property type="match status" value="1"/>
</dbReference>
<sequence>MSYRLGSHPDHQPHAPHHGRPQPPHRTPRPQYPAPKLAQAAVAEGSSYTIAHAGKQVRIGPVVFWIVVGTVVALGVWSAATATYFAFRDDVLTRLIARQAEMQYAYEDRIAELRAKVDRTTSRQLLDQEQFDQKLDQIMRRQSMLESRANALNSLPDVAVTGSIKSGRGASAEAAPSGPLKPSPINDTVIFVAPPDREARLESRTPATMPALPNTQYAKAQGVGTALSKLDQSLDQVERRQIALLGSVEESFDSRARRMRGVLTDLGLDARGIEAAAPRGAGGIGGPFVPVKAPSSNASAFDRQLYRINISRAQLDKLNRALTLVPYRKPVLGEVEFSSGFGVRTDPFLGRPAMHSGLDFRASTGDPVRATAIGKVVNAGWQGGYGQMVEIDHGNGLSTRYGHLSKIIAKVGQSIQIGQVIGEVGSTGRSTGPHLHYETRIDGEAVDPQKFLRAGVRLAGAN</sequence>
<dbReference type="PANTHER" id="PTHR21666">
    <property type="entry name" value="PEPTIDASE-RELATED"/>
    <property type="match status" value="1"/>
</dbReference>
<keyword evidence="4" id="KW-0378">Hydrolase</keyword>
<dbReference type="InterPro" id="IPR050570">
    <property type="entry name" value="Cell_wall_metabolism_enzyme"/>
</dbReference>
<accession>A0A418VJC3</accession>
<dbReference type="GO" id="GO:0046872">
    <property type="term" value="F:metal ion binding"/>
    <property type="evidence" value="ECO:0007669"/>
    <property type="project" value="UniProtKB-KW"/>
</dbReference>
<dbReference type="Proteomes" id="UP000285523">
    <property type="component" value="Unassembled WGS sequence"/>
</dbReference>
<protein>
    <submittedName>
        <fullName evidence="10">M23 family metallopeptidase</fullName>
    </submittedName>
</protein>
<comment type="cofactor">
    <cofactor evidence="1">
        <name>Zn(2+)</name>
        <dbReference type="ChEBI" id="CHEBI:29105"/>
    </cofactor>
</comment>
<evidence type="ECO:0000259" key="9">
    <source>
        <dbReference type="Pfam" id="PF01551"/>
    </source>
</evidence>
<evidence type="ECO:0000256" key="3">
    <source>
        <dbReference type="ARBA" id="ARBA00022723"/>
    </source>
</evidence>
<dbReference type="SUPFAM" id="SSF51261">
    <property type="entry name" value="Duplicated hybrid motif"/>
    <property type="match status" value="1"/>
</dbReference>
<keyword evidence="8" id="KW-1133">Transmembrane helix</keyword>
<keyword evidence="8" id="KW-0812">Transmembrane</keyword>
<feature type="region of interest" description="Disordered" evidence="7">
    <location>
        <begin position="167"/>
        <end position="186"/>
    </location>
</feature>
<gene>
    <name evidence="10" type="ORF">D4Q52_06365</name>
</gene>
<evidence type="ECO:0000313" key="10">
    <source>
        <dbReference type="EMBL" id="RJF76244.1"/>
    </source>
</evidence>
<feature type="transmembrane region" description="Helical" evidence="8">
    <location>
        <begin position="62"/>
        <end position="87"/>
    </location>
</feature>
<evidence type="ECO:0000256" key="4">
    <source>
        <dbReference type="ARBA" id="ARBA00022801"/>
    </source>
</evidence>
<evidence type="ECO:0000256" key="8">
    <source>
        <dbReference type="SAM" id="Phobius"/>
    </source>
</evidence>
<reference evidence="10 11" key="1">
    <citation type="submission" date="2018-09" db="EMBL/GenBank/DDBJ databases">
        <title>Draft genome sequence of Rhodopseudomonas palustris 2.1.18.</title>
        <authorList>
            <person name="Robertson S.L."/>
            <person name="Meyer T.E."/>
            <person name="Kyndt J.A."/>
        </authorList>
    </citation>
    <scope>NUCLEOTIDE SEQUENCE [LARGE SCALE GENOMIC DNA]</scope>
    <source>
        <strain evidence="10 11">2.1.18</strain>
    </source>
</reference>
<dbReference type="PANTHER" id="PTHR21666:SF288">
    <property type="entry name" value="CELL DIVISION PROTEIN YTFB"/>
    <property type="match status" value="1"/>
</dbReference>
<dbReference type="EMBL" id="QYYD01000005">
    <property type="protein sequence ID" value="RJF76244.1"/>
    <property type="molecule type" value="Genomic_DNA"/>
</dbReference>